<dbReference type="Proteomes" id="UP000615017">
    <property type="component" value="Unassembled WGS sequence"/>
</dbReference>
<reference evidence="2 4" key="1">
    <citation type="submission" date="2020-02" db="EMBL/GenBank/DDBJ databases">
        <authorList>
            <person name="Ashton P.M."/>
            <person name="Dallman T."/>
            <person name="Nair S."/>
            <person name="De Pinna E."/>
            <person name="Peters T."/>
            <person name="Grant K."/>
        </authorList>
    </citation>
    <scope>NUCLEOTIDE SEQUENCE [LARGE SCALE GENOMIC DNA]</scope>
    <source>
        <strain evidence="2 4">188143</strain>
    </source>
</reference>
<gene>
    <name evidence="2" type="ORF">BRV02_004847</name>
    <name evidence="3" type="ORF">JNA65_14690</name>
</gene>
<protein>
    <submittedName>
        <fullName evidence="2">DUF262 domain-containing protein</fullName>
    </submittedName>
</protein>
<evidence type="ECO:0000313" key="4">
    <source>
        <dbReference type="Proteomes" id="UP000534332"/>
    </source>
</evidence>
<dbReference type="PANTHER" id="PTHR39639:SF1">
    <property type="entry name" value="DUF262 DOMAIN-CONTAINING PROTEIN"/>
    <property type="match status" value="1"/>
</dbReference>
<feature type="domain" description="GmrSD restriction endonucleases N-terminal" evidence="1">
    <location>
        <begin position="16"/>
        <end position="158"/>
    </location>
</feature>
<dbReference type="RefSeq" id="WP_001095712.1">
    <property type="nucleotide sequence ID" value="NZ_BIAE01000011.1"/>
</dbReference>
<dbReference type="InterPro" id="IPR004919">
    <property type="entry name" value="GmrSD_N"/>
</dbReference>
<evidence type="ECO:0000313" key="3">
    <source>
        <dbReference type="EMBL" id="MBL6235161.1"/>
    </source>
</evidence>
<sequence>MNTNVGQITLIDLISMLERKELIINKDYQRGNGIWPPFAKSYFIDTILENYPFPKIYLYQAFDRTNERPIKEIVDGQQRVTTLVDFYKNKFALTSASKKYSGMYFNDLPDDAKRCFISYQVETSTVYSASRAELLEMFRRMNAYTSPLTSAEKRHATFQGAFKWYIVEKADTHAELLEIYNILSPKILARMGDAEFISDMAILIDRGLCSKSAPATEAIYKKYDDDFPLENIYNERIDYFFNLLAEDFSELRNSFMMKSYVVHSLFCAITALKFGFPGSDELENELGFTANPNFDVNPSRVIPILLEMADAHEIQDEDGPYAAYVTSCLSSTTKLPQRTTRTKELIKAFL</sequence>
<accession>A0AAN3KT81</accession>
<dbReference type="Pfam" id="PF03235">
    <property type="entry name" value="GmrSD_N"/>
    <property type="match status" value="1"/>
</dbReference>
<dbReference type="Proteomes" id="UP000534332">
    <property type="component" value="Unassembled WGS sequence"/>
</dbReference>
<reference evidence="3 5" key="2">
    <citation type="submission" date="2021-01" db="EMBL/GenBank/DDBJ databases">
        <title>Genomes of Escherichia coli STEC strains from raw meat-based diets for companion animals.</title>
        <authorList>
            <person name="Stevens M.J.A."/>
            <person name="Stephan R."/>
        </authorList>
    </citation>
    <scope>NUCLEOTIDE SEQUENCE [LARGE SCALE GENOMIC DNA]</scope>
    <source>
        <strain evidence="3 5">LSC1-58</strain>
    </source>
</reference>
<evidence type="ECO:0000259" key="1">
    <source>
        <dbReference type="Pfam" id="PF03235"/>
    </source>
</evidence>
<proteinExistence type="predicted"/>
<dbReference type="AlphaFoldDB" id="A0AAN3KT81"/>
<dbReference type="EMBL" id="JAETYZ010000017">
    <property type="protein sequence ID" value="MBL6235161.1"/>
    <property type="molecule type" value="Genomic_DNA"/>
</dbReference>
<comment type="caution">
    <text evidence="2">The sequence shown here is derived from an EMBL/GenBank/DDBJ whole genome shotgun (WGS) entry which is preliminary data.</text>
</comment>
<dbReference type="PANTHER" id="PTHR39639">
    <property type="entry name" value="CHROMOSOME 16, WHOLE GENOME SHOTGUN SEQUENCE"/>
    <property type="match status" value="1"/>
</dbReference>
<organism evidence="2 4">
    <name type="scientific">Escherichia coli</name>
    <dbReference type="NCBI Taxonomy" id="562"/>
    <lineage>
        <taxon>Bacteria</taxon>
        <taxon>Pseudomonadati</taxon>
        <taxon>Pseudomonadota</taxon>
        <taxon>Gammaproteobacteria</taxon>
        <taxon>Enterobacterales</taxon>
        <taxon>Enterobacteriaceae</taxon>
        <taxon>Escherichia</taxon>
    </lineage>
</organism>
<name>A0AAN3KT81_ECOLX</name>
<evidence type="ECO:0000313" key="5">
    <source>
        <dbReference type="Proteomes" id="UP000615017"/>
    </source>
</evidence>
<dbReference type="EMBL" id="AASSGK010000062">
    <property type="protein sequence ID" value="EFG2163681.1"/>
    <property type="molecule type" value="Genomic_DNA"/>
</dbReference>
<evidence type="ECO:0000313" key="2">
    <source>
        <dbReference type="EMBL" id="EFG2163681.1"/>
    </source>
</evidence>